<dbReference type="InterPro" id="IPR023772">
    <property type="entry name" value="DNA-bd_HTH_TetR-type_CS"/>
</dbReference>
<keyword evidence="5" id="KW-1185">Reference proteome</keyword>
<dbReference type="Gene3D" id="1.10.357.10">
    <property type="entry name" value="Tetracycline Repressor, domain 2"/>
    <property type="match status" value="1"/>
</dbReference>
<keyword evidence="1 2" id="KW-0238">DNA-binding</keyword>
<dbReference type="InterPro" id="IPR009057">
    <property type="entry name" value="Homeodomain-like_sf"/>
</dbReference>
<protein>
    <submittedName>
        <fullName evidence="4">TetR/AcrR family transcriptional regulator</fullName>
    </submittedName>
</protein>
<name>A0A3M9N6H8_9BACT</name>
<dbReference type="PROSITE" id="PS01081">
    <property type="entry name" value="HTH_TETR_1"/>
    <property type="match status" value="1"/>
</dbReference>
<dbReference type="EMBL" id="RJJR01000021">
    <property type="protein sequence ID" value="RNI33411.1"/>
    <property type="molecule type" value="Genomic_DNA"/>
</dbReference>
<comment type="caution">
    <text evidence="4">The sequence shown here is derived from an EMBL/GenBank/DDBJ whole genome shotgun (WGS) entry which is preliminary data.</text>
</comment>
<dbReference type="InterPro" id="IPR036271">
    <property type="entry name" value="Tet_transcr_reg_TetR-rel_C_sf"/>
</dbReference>
<gene>
    <name evidence="4" type="ORF">EFY79_19375</name>
</gene>
<dbReference type="Proteomes" id="UP000267223">
    <property type="component" value="Unassembled WGS sequence"/>
</dbReference>
<dbReference type="InterPro" id="IPR001647">
    <property type="entry name" value="HTH_TetR"/>
</dbReference>
<dbReference type="SUPFAM" id="SSF48498">
    <property type="entry name" value="Tetracyclin repressor-like, C-terminal domain"/>
    <property type="match status" value="1"/>
</dbReference>
<dbReference type="Pfam" id="PF00440">
    <property type="entry name" value="TetR_N"/>
    <property type="match status" value="1"/>
</dbReference>
<proteinExistence type="predicted"/>
<dbReference type="AlphaFoldDB" id="A0A3M9N6H8"/>
<dbReference type="PANTHER" id="PTHR43479:SF11">
    <property type="entry name" value="ACREF_ENVCD OPERON REPRESSOR-RELATED"/>
    <property type="match status" value="1"/>
</dbReference>
<dbReference type="InterPro" id="IPR050624">
    <property type="entry name" value="HTH-type_Tx_Regulator"/>
</dbReference>
<evidence type="ECO:0000259" key="3">
    <source>
        <dbReference type="PROSITE" id="PS50977"/>
    </source>
</evidence>
<reference evidence="4 5" key="1">
    <citation type="submission" date="2018-11" db="EMBL/GenBank/DDBJ databases">
        <title>Draft genome sequence of Ferruginibacter sp. BO-59.</title>
        <authorList>
            <person name="Im W.T."/>
        </authorList>
    </citation>
    <scope>NUCLEOTIDE SEQUENCE [LARGE SCALE GENOMIC DNA]</scope>
    <source>
        <strain evidence="4 5">BO-59</strain>
    </source>
</reference>
<feature type="DNA-binding region" description="H-T-H motif" evidence="2">
    <location>
        <begin position="74"/>
        <end position="93"/>
    </location>
</feature>
<dbReference type="GO" id="GO:0003677">
    <property type="term" value="F:DNA binding"/>
    <property type="evidence" value="ECO:0007669"/>
    <property type="project" value="UniProtKB-UniRule"/>
</dbReference>
<evidence type="ECO:0000313" key="5">
    <source>
        <dbReference type="Proteomes" id="UP000267223"/>
    </source>
</evidence>
<evidence type="ECO:0000256" key="2">
    <source>
        <dbReference type="PROSITE-ProRule" id="PRU00335"/>
    </source>
</evidence>
<sequence>MLQYLISDSGEKSRASALVIKQFWERKKTKNFLNVCLVLNKCLISHSFFKMTKKEIIIQSALKLFSTKGFEGTSVREIASDAEVNVAMINYYFTSKENLFKSVVEYRALFLKGILADLINNKNLSAIEKVDEVIDQTIERKFSNVEFNHILHRELSLQHRPQLREAISDIIMKNLIPVKGIIKQGIKSGEFKEVDIELTITTVSGTIHYLLNSDIICRKILGKKEGFTPFQNKHLKKRLSAHLKQLMRSHLLKN</sequence>
<dbReference type="PANTHER" id="PTHR43479">
    <property type="entry name" value="ACREF/ENVCD OPERON REPRESSOR-RELATED"/>
    <property type="match status" value="1"/>
</dbReference>
<evidence type="ECO:0000256" key="1">
    <source>
        <dbReference type="ARBA" id="ARBA00023125"/>
    </source>
</evidence>
<dbReference type="SUPFAM" id="SSF46689">
    <property type="entry name" value="Homeodomain-like"/>
    <property type="match status" value="1"/>
</dbReference>
<evidence type="ECO:0000313" key="4">
    <source>
        <dbReference type="EMBL" id="RNI33411.1"/>
    </source>
</evidence>
<accession>A0A3M9N6H8</accession>
<organism evidence="4 5">
    <name type="scientific">Hanamia caeni</name>
    <dbReference type="NCBI Taxonomy" id="2294116"/>
    <lineage>
        <taxon>Bacteria</taxon>
        <taxon>Pseudomonadati</taxon>
        <taxon>Bacteroidota</taxon>
        <taxon>Chitinophagia</taxon>
        <taxon>Chitinophagales</taxon>
        <taxon>Chitinophagaceae</taxon>
        <taxon>Hanamia</taxon>
    </lineage>
</organism>
<feature type="domain" description="HTH tetR-type" evidence="3">
    <location>
        <begin position="51"/>
        <end position="111"/>
    </location>
</feature>
<dbReference type="PRINTS" id="PR00455">
    <property type="entry name" value="HTHTETR"/>
</dbReference>
<dbReference type="PROSITE" id="PS50977">
    <property type="entry name" value="HTH_TETR_2"/>
    <property type="match status" value="1"/>
</dbReference>